<proteinExistence type="inferred from homology"/>
<organism evidence="5 6">
    <name type="scientific">Burkholderia cepacia GG4</name>
    <dbReference type="NCBI Taxonomy" id="1009846"/>
    <lineage>
        <taxon>Bacteria</taxon>
        <taxon>Pseudomonadati</taxon>
        <taxon>Pseudomonadota</taxon>
        <taxon>Betaproteobacteria</taxon>
        <taxon>Burkholderiales</taxon>
        <taxon>Burkholderiaceae</taxon>
        <taxon>Burkholderia</taxon>
        <taxon>Burkholderia cepacia complex</taxon>
    </lineage>
</organism>
<dbReference type="AlphaFoldDB" id="A0A9W3JVW7"/>
<name>A0A9W3JVW7_BURCE</name>
<evidence type="ECO:0000256" key="1">
    <source>
        <dbReference type="ARBA" id="ARBA00004561"/>
    </source>
</evidence>
<gene>
    <name evidence="5" type="ORF">GEM_0023</name>
</gene>
<dbReference type="Gene3D" id="2.60.40.1090">
    <property type="entry name" value="Fimbrial-type adhesion domain"/>
    <property type="match status" value="1"/>
</dbReference>
<dbReference type="PANTHER" id="PTHR33420">
    <property type="entry name" value="FIMBRIAL SUBUNIT ELFA-RELATED"/>
    <property type="match status" value="1"/>
</dbReference>
<dbReference type="InterPro" id="IPR008966">
    <property type="entry name" value="Adhesion_dom_sf"/>
</dbReference>
<dbReference type="KEGG" id="bct:GEM_0023"/>
<dbReference type="SUPFAM" id="SSF49401">
    <property type="entry name" value="Bacterial adhesins"/>
    <property type="match status" value="1"/>
</dbReference>
<evidence type="ECO:0000256" key="3">
    <source>
        <dbReference type="ARBA" id="ARBA00023263"/>
    </source>
</evidence>
<accession>A0A9W3JVW7</accession>
<keyword evidence="3" id="KW-0281">Fimbrium</keyword>
<evidence type="ECO:0000256" key="2">
    <source>
        <dbReference type="ARBA" id="ARBA00006671"/>
    </source>
</evidence>
<evidence type="ECO:0000259" key="4">
    <source>
        <dbReference type="Pfam" id="PF00419"/>
    </source>
</evidence>
<comment type="subcellular location">
    <subcellularLocation>
        <location evidence="1">Fimbrium</location>
    </subcellularLocation>
</comment>
<reference evidence="5 6" key="1">
    <citation type="journal article" date="2012" name="J. Bacteriol.">
        <title>Complete Genome Sequence of Burkholderia sp. Strain GG4, a Betaproteobacterium That Reduces 3-Oxo-N-Acylhomoserine Lactones and Produces Different N-Acylhomoserine Lactones.</title>
        <authorList>
            <person name="Hong K.W."/>
            <person name="Koh C.L."/>
            <person name="Sam C.K."/>
            <person name="Yin W.F."/>
            <person name="Chan K.G."/>
        </authorList>
    </citation>
    <scope>NUCLEOTIDE SEQUENCE [LARGE SCALE GENOMIC DNA]</scope>
    <source>
        <strain evidence="5 6">GG4</strain>
    </source>
</reference>
<dbReference type="GO" id="GO:0009289">
    <property type="term" value="C:pilus"/>
    <property type="evidence" value="ECO:0007669"/>
    <property type="project" value="UniProtKB-SubCell"/>
</dbReference>
<dbReference type="Pfam" id="PF00419">
    <property type="entry name" value="Fimbrial"/>
    <property type="match status" value="1"/>
</dbReference>
<feature type="domain" description="Fimbrial-type adhesion" evidence="4">
    <location>
        <begin position="200"/>
        <end position="344"/>
    </location>
</feature>
<evidence type="ECO:0000313" key="5">
    <source>
        <dbReference type="EMBL" id="AFQ46484.1"/>
    </source>
</evidence>
<dbReference type="GO" id="GO:0043709">
    <property type="term" value="P:cell adhesion involved in single-species biofilm formation"/>
    <property type="evidence" value="ECO:0007669"/>
    <property type="project" value="TreeGrafter"/>
</dbReference>
<protein>
    <submittedName>
        <fullName evidence="5">Type-1 fimbrial protein, A subunit</fullName>
    </submittedName>
</protein>
<dbReference type="InterPro" id="IPR036937">
    <property type="entry name" value="Adhesion_dom_fimbrial_sf"/>
</dbReference>
<dbReference type="EMBL" id="CP003774">
    <property type="protein sequence ID" value="AFQ46484.1"/>
    <property type="molecule type" value="Genomic_DNA"/>
</dbReference>
<dbReference type="InterPro" id="IPR050263">
    <property type="entry name" value="Bact_Fimbrial_Adh_Pro"/>
</dbReference>
<dbReference type="Proteomes" id="UP000032866">
    <property type="component" value="Chromosome 1"/>
</dbReference>
<comment type="similarity">
    <text evidence="2">Belongs to the fimbrial protein family.</text>
</comment>
<sequence>MNWSNLEATPRQLAGPRPHVAAGIWRAAGCALLLWSVGIGNAFALKCTATSLTRLGELPKVFKVSSDVPINTVLWRKTGIKITADCGLADILDPPVEAMVMRPSLYIGNGLSLMLTYNGNRGSTEAAMPTGVMVNLYYPIKTTPVTAIVDVELVKTGPTPSTHEPFPFTAFATALIGNPRKKASAAPFFTYGADNISFQATTCDATNKAISVPLGPHTLNAFAGLGSGVGSTSAAKDFTIGLKCDSGIAGEFVVNLMLDGSVAVPDAGVLALSSSSDALGIGVQVLKGRAENNQPVRFGTPWQVADTPATSTVVNVPLSARYYQTAAKARPGSAAATATFTIIYR</sequence>
<dbReference type="RefSeq" id="WP_014895428.1">
    <property type="nucleotide sequence ID" value="NC_018513.1"/>
</dbReference>
<dbReference type="PANTHER" id="PTHR33420:SF14">
    <property type="entry name" value="TYPE 1 FIMBRIN D-MANNOSE SPECIFIC ADHESIN"/>
    <property type="match status" value="1"/>
</dbReference>
<dbReference type="InterPro" id="IPR000259">
    <property type="entry name" value="Adhesion_dom_fimbrial"/>
</dbReference>
<evidence type="ECO:0000313" key="6">
    <source>
        <dbReference type="Proteomes" id="UP000032866"/>
    </source>
</evidence>